<feature type="coiled-coil region" evidence="2">
    <location>
        <begin position="221"/>
        <end position="307"/>
    </location>
</feature>
<dbReference type="InterPro" id="IPR047016">
    <property type="entry name" value="RGS6/7/9/11"/>
</dbReference>
<dbReference type="GO" id="GO:0008277">
    <property type="term" value="P:regulation of G protein-coupled receptor signaling pathway"/>
    <property type="evidence" value="ECO:0007669"/>
    <property type="project" value="InterPro"/>
</dbReference>
<feature type="coiled-coil region" evidence="2">
    <location>
        <begin position="417"/>
        <end position="534"/>
    </location>
</feature>
<dbReference type="Gene3D" id="1.10.167.10">
    <property type="entry name" value="Regulator of G-protein Signalling 4, domain 2"/>
    <property type="match status" value="1"/>
</dbReference>
<evidence type="ECO:0000259" key="4">
    <source>
        <dbReference type="PROSITE" id="PS50132"/>
    </source>
</evidence>
<dbReference type="InterPro" id="IPR044926">
    <property type="entry name" value="RGS_subdomain_2"/>
</dbReference>
<name>A0AAV7YB35_9EUKA</name>
<evidence type="ECO:0000256" key="1">
    <source>
        <dbReference type="ARBA" id="ARBA00022700"/>
    </source>
</evidence>
<keyword evidence="2" id="KW-0175">Coiled coil</keyword>
<dbReference type="Pfam" id="PF00615">
    <property type="entry name" value="RGS"/>
    <property type="match status" value="1"/>
</dbReference>
<dbReference type="InterPro" id="IPR016137">
    <property type="entry name" value="RGS"/>
</dbReference>
<protein>
    <submittedName>
        <fullName evidence="5">Regulator of g-protein signaling loco</fullName>
    </submittedName>
</protein>
<dbReference type="Proteomes" id="UP001146793">
    <property type="component" value="Unassembled WGS sequence"/>
</dbReference>
<feature type="compositionally biased region" description="Basic and acidic residues" evidence="3">
    <location>
        <begin position="624"/>
        <end position="636"/>
    </location>
</feature>
<dbReference type="PANTHER" id="PTHR45746">
    <property type="entry name" value="LP21163P"/>
    <property type="match status" value="1"/>
</dbReference>
<evidence type="ECO:0000313" key="6">
    <source>
        <dbReference type="Proteomes" id="UP001146793"/>
    </source>
</evidence>
<evidence type="ECO:0000313" key="5">
    <source>
        <dbReference type="EMBL" id="KAJ3426171.1"/>
    </source>
</evidence>
<accession>A0AAV7YB35</accession>
<dbReference type="PRINTS" id="PR01301">
    <property type="entry name" value="RGSPROTEIN"/>
</dbReference>
<sequence length="795" mass="94496">MTNINNEDIHKNITNLAKEVLRWKDVCEKLKKRYNERAKVHQEKIKAHLMDIDKLKKILREIIDERDALQTKLQEKLQENDEEKVEREIEKMKVEMKQLETDLPQLYELLEVEKITKTVVEQNLEIVYQQGEEQYSIEKIQERLDQVENELQEKNLLTEQSKQRLVKLEIQEKELEDDVKALQSIKRQSLLYLNLSTELEKQIEATKQLSRISEDDAFGKIKELSIEIRTLKEHLSKFENEKQNIEILKKKKNSLETEFSSLKNQLRINQSKRLIREVNKEKMTQIIETKTKEISELNQKRQKEAKLNREKLASLNTDEELTTEQRTELQIIFQGLKLEKPKHLIYETEENPDQLTGLDLSRFDLNEQKVLEILQKKLSQSISQSDELIRAFQQKIGEQQVDTRRSEMEILKLGLGLRQYKEEVNISQGQLKQEDSRIKHIKEEIENNQQESDQTIDELENQLEEFQQNESKLRKEGNEMKWELEEQIFNENKKVKELEENIRKLSISNEEDQLDENDQEISKEDQELIRKKRELDELRNFTTSFLSKILGEAIGFRSNEDLINCINRVKDLLKKKDIEISGLKRELETQTKLSESVNEKIEELNSQINSGDKKRGWFKKGKNKNTEKRKESIRKKENIKKKNVTKEKKTPSKKPTINAPNIPFEDLLYKEKYRHWFMEFLKKEFSEENLLFFIEIERFKSLPNDKLIEASNSIFSTYIQEGAEKQVNIDGGILQEVKDMMDWKVPNRDIFKKAQNSIIVLMNTDSYSRFLKSPSYQSLLENNPGHEWTNKVEKN</sequence>
<dbReference type="EMBL" id="JANTQA010000070">
    <property type="protein sequence ID" value="KAJ3426171.1"/>
    <property type="molecule type" value="Genomic_DNA"/>
</dbReference>
<dbReference type="SMART" id="SM00315">
    <property type="entry name" value="RGS"/>
    <property type="match status" value="1"/>
</dbReference>
<feature type="coiled-coil region" evidence="2">
    <location>
        <begin position="13"/>
        <end position="109"/>
    </location>
</feature>
<feature type="region of interest" description="Disordered" evidence="3">
    <location>
        <begin position="612"/>
        <end position="657"/>
    </location>
</feature>
<dbReference type="AlphaFoldDB" id="A0AAV7YB35"/>
<dbReference type="PANTHER" id="PTHR45746:SF6">
    <property type="entry name" value="LP21163P"/>
    <property type="match status" value="1"/>
</dbReference>
<proteinExistence type="predicted"/>
<comment type="caution">
    <text evidence="5">The sequence shown here is derived from an EMBL/GenBank/DDBJ whole genome shotgun (WGS) entry which is preliminary data.</text>
</comment>
<gene>
    <name evidence="5" type="ORF">M0812_28621</name>
</gene>
<feature type="domain" description="RGS" evidence="4">
    <location>
        <begin position="663"/>
        <end position="780"/>
    </location>
</feature>
<evidence type="ECO:0000256" key="2">
    <source>
        <dbReference type="SAM" id="Coils"/>
    </source>
</evidence>
<dbReference type="GO" id="GO:0005096">
    <property type="term" value="F:GTPase activator activity"/>
    <property type="evidence" value="ECO:0007669"/>
    <property type="project" value="TreeGrafter"/>
</dbReference>
<dbReference type="GO" id="GO:0009968">
    <property type="term" value="P:negative regulation of signal transduction"/>
    <property type="evidence" value="ECO:0007669"/>
    <property type="project" value="UniProtKB-KW"/>
</dbReference>
<dbReference type="PROSITE" id="PS50132">
    <property type="entry name" value="RGS"/>
    <property type="match status" value="1"/>
</dbReference>
<feature type="coiled-coil region" evidence="2">
    <location>
        <begin position="566"/>
        <end position="607"/>
    </location>
</feature>
<dbReference type="InterPro" id="IPR036305">
    <property type="entry name" value="RGS_sf"/>
</dbReference>
<reference evidence="5" key="1">
    <citation type="submission" date="2022-08" db="EMBL/GenBank/DDBJ databases">
        <title>Novel sulphate-reducing endosymbionts in the free-living metamonad Anaeramoeba.</title>
        <authorList>
            <person name="Jerlstrom-Hultqvist J."/>
            <person name="Cepicka I."/>
            <person name="Gallot-Lavallee L."/>
            <person name="Salas-Leiva D."/>
            <person name="Curtis B.A."/>
            <person name="Zahonova K."/>
            <person name="Pipaliya S."/>
            <person name="Dacks J."/>
            <person name="Roger A.J."/>
        </authorList>
    </citation>
    <scope>NUCLEOTIDE SEQUENCE</scope>
    <source>
        <strain evidence="5">Busselton2</strain>
    </source>
</reference>
<keyword evidence="1" id="KW-0734">Signal transduction inhibitor</keyword>
<dbReference type="GO" id="GO:0005737">
    <property type="term" value="C:cytoplasm"/>
    <property type="evidence" value="ECO:0007669"/>
    <property type="project" value="TreeGrafter"/>
</dbReference>
<feature type="coiled-coil region" evidence="2">
    <location>
        <begin position="137"/>
        <end position="188"/>
    </location>
</feature>
<dbReference type="SUPFAM" id="SSF48097">
    <property type="entry name" value="Regulator of G-protein signaling, RGS"/>
    <property type="match status" value="1"/>
</dbReference>
<evidence type="ECO:0000256" key="3">
    <source>
        <dbReference type="SAM" id="MobiDB-lite"/>
    </source>
</evidence>
<organism evidence="5 6">
    <name type="scientific">Anaeramoeba flamelloides</name>
    <dbReference type="NCBI Taxonomy" id="1746091"/>
    <lineage>
        <taxon>Eukaryota</taxon>
        <taxon>Metamonada</taxon>
        <taxon>Anaeramoebidae</taxon>
        <taxon>Anaeramoeba</taxon>
    </lineage>
</organism>